<comment type="caution">
    <text evidence="1">The sequence shown here is derived from an EMBL/GenBank/DDBJ whole genome shotgun (WGS) entry which is preliminary data.</text>
</comment>
<dbReference type="Proteomes" id="UP000236546">
    <property type="component" value="Unassembled WGS sequence"/>
</dbReference>
<evidence type="ECO:0000313" key="2">
    <source>
        <dbReference type="Proteomes" id="UP000236546"/>
    </source>
</evidence>
<dbReference type="AlphaFoldDB" id="A0A2K0TEU4"/>
<sequence length="48" mass="5101">MPPGTLVIEHGGLASAEQRARAAALKIPVTVQFPPLHDVAGISEIYYD</sequence>
<evidence type="ECO:0000313" key="1">
    <source>
        <dbReference type="EMBL" id="PNP44017.1"/>
    </source>
</evidence>
<gene>
    <name evidence="1" type="ORF">TGAMA5MH_04302</name>
</gene>
<protein>
    <submittedName>
        <fullName evidence="1">Uncharacterized protein</fullName>
    </submittedName>
</protein>
<reference evidence="1 2" key="1">
    <citation type="submission" date="2017-02" db="EMBL/GenBank/DDBJ databases">
        <title>Genomes of Trichoderma spp. with biocontrol activity.</title>
        <authorList>
            <person name="Gardiner D."/>
            <person name="Kazan K."/>
            <person name="Vos C."/>
            <person name="Harvey P."/>
        </authorList>
    </citation>
    <scope>NUCLEOTIDE SEQUENCE [LARGE SCALE GENOMIC DNA]</scope>
    <source>
        <strain evidence="1 2">A5MH</strain>
    </source>
</reference>
<proteinExistence type="predicted"/>
<dbReference type="EMBL" id="MTYH01000036">
    <property type="protein sequence ID" value="PNP44017.1"/>
    <property type="molecule type" value="Genomic_DNA"/>
</dbReference>
<name>A0A2K0TEU4_9HYPO</name>
<organism evidence="1 2">
    <name type="scientific">Trichoderma gamsii</name>
    <dbReference type="NCBI Taxonomy" id="398673"/>
    <lineage>
        <taxon>Eukaryota</taxon>
        <taxon>Fungi</taxon>
        <taxon>Dikarya</taxon>
        <taxon>Ascomycota</taxon>
        <taxon>Pezizomycotina</taxon>
        <taxon>Sordariomycetes</taxon>
        <taxon>Hypocreomycetidae</taxon>
        <taxon>Hypocreales</taxon>
        <taxon>Hypocreaceae</taxon>
        <taxon>Trichoderma</taxon>
    </lineage>
</organism>
<accession>A0A2K0TEU4</accession>